<organism evidence="2 3">
    <name type="scientific">Paenibacillus melissococcoides</name>
    <dbReference type="NCBI Taxonomy" id="2912268"/>
    <lineage>
        <taxon>Bacteria</taxon>
        <taxon>Bacillati</taxon>
        <taxon>Bacillota</taxon>
        <taxon>Bacilli</taxon>
        <taxon>Bacillales</taxon>
        <taxon>Paenibacillaceae</taxon>
        <taxon>Paenibacillus</taxon>
    </lineage>
</organism>
<feature type="transmembrane region" description="Helical" evidence="1">
    <location>
        <begin position="6"/>
        <end position="25"/>
    </location>
</feature>
<evidence type="ECO:0000313" key="3">
    <source>
        <dbReference type="Proteomes" id="UP001154322"/>
    </source>
</evidence>
<evidence type="ECO:0000313" key="2">
    <source>
        <dbReference type="EMBL" id="CAH8248324.1"/>
    </source>
</evidence>
<keyword evidence="3" id="KW-1185">Reference proteome</keyword>
<feature type="transmembrane region" description="Helical" evidence="1">
    <location>
        <begin position="46"/>
        <end position="68"/>
    </location>
</feature>
<comment type="caution">
    <text evidence="2">The sequence shown here is derived from an EMBL/GenBank/DDBJ whole genome shotgun (WGS) entry which is preliminary data.</text>
</comment>
<evidence type="ECO:0000256" key="1">
    <source>
        <dbReference type="SAM" id="Phobius"/>
    </source>
</evidence>
<sequence>MHTALSVAFITIYIFMGITIFRSLFKLKAKSECDDEASILECDKQVFHLLTMFMVWGVSLIFIIWYVLHFSFPK</sequence>
<name>A0ABM9GAU6_9BACL</name>
<keyword evidence="1" id="KW-0812">Transmembrane</keyword>
<reference evidence="2" key="1">
    <citation type="submission" date="2022-06" db="EMBL/GenBank/DDBJ databases">
        <authorList>
            <person name="Dietemann V."/>
            <person name="Ory F."/>
            <person name="Dainat B."/>
            <person name="Oberhansli S."/>
        </authorList>
    </citation>
    <scope>NUCLEOTIDE SEQUENCE</scope>
    <source>
        <strain evidence="2">Ena-SAMPLE-TAB-26-04-2022-14:26:32:270-5432</strain>
    </source>
</reference>
<dbReference type="RefSeq" id="WP_213426409.1">
    <property type="nucleotide sequence ID" value="NZ_AP031286.1"/>
</dbReference>
<accession>A0ABM9GAU6</accession>
<keyword evidence="1" id="KW-1133">Transmembrane helix</keyword>
<dbReference type="Proteomes" id="UP001154322">
    <property type="component" value="Unassembled WGS sequence"/>
</dbReference>
<gene>
    <name evidence="2" type="ORF">WJ0W_005581</name>
</gene>
<keyword evidence="1" id="KW-0472">Membrane</keyword>
<proteinExistence type="predicted"/>
<dbReference type="EMBL" id="CALYLO010000009">
    <property type="protein sequence ID" value="CAH8248324.1"/>
    <property type="molecule type" value="Genomic_DNA"/>
</dbReference>
<protein>
    <submittedName>
        <fullName evidence="2">Uncharacterized protein</fullName>
    </submittedName>
</protein>